<feature type="transmembrane region" description="Helical" evidence="1">
    <location>
        <begin position="118"/>
        <end position="138"/>
    </location>
</feature>
<organism evidence="2 4">
    <name type="scientific">Archangium gephyra</name>
    <dbReference type="NCBI Taxonomy" id="48"/>
    <lineage>
        <taxon>Bacteria</taxon>
        <taxon>Pseudomonadati</taxon>
        <taxon>Myxococcota</taxon>
        <taxon>Myxococcia</taxon>
        <taxon>Myxococcales</taxon>
        <taxon>Cystobacterineae</taxon>
        <taxon>Archangiaceae</taxon>
        <taxon>Archangium</taxon>
    </lineage>
</organism>
<dbReference type="KEGG" id="age:AA314_05789"/>
<reference evidence="2 4" key="1">
    <citation type="submission" date="2015-05" db="EMBL/GenBank/DDBJ databases">
        <title>Genome assembly of Archangium gephyra DSM 2261.</title>
        <authorList>
            <person name="Sharma G."/>
            <person name="Subramanian S."/>
        </authorList>
    </citation>
    <scope>NUCLEOTIDE SEQUENCE [LARGE SCALE GENOMIC DNA]</scope>
    <source>
        <strain evidence="2 4">DSM 2261</strain>
    </source>
</reference>
<feature type="transmembrane region" description="Helical" evidence="1">
    <location>
        <begin position="214"/>
        <end position="235"/>
    </location>
</feature>
<keyword evidence="5" id="KW-1185">Reference proteome</keyword>
<evidence type="ECO:0000313" key="5">
    <source>
        <dbReference type="Proteomes" id="UP000256345"/>
    </source>
</evidence>
<keyword evidence="1" id="KW-1133">Transmembrane helix</keyword>
<evidence type="ECO:0000313" key="4">
    <source>
        <dbReference type="Proteomes" id="UP000035579"/>
    </source>
</evidence>
<evidence type="ECO:0000313" key="2">
    <source>
        <dbReference type="EMBL" id="AKJ04163.1"/>
    </source>
</evidence>
<feature type="transmembrane region" description="Helical" evidence="1">
    <location>
        <begin position="50"/>
        <end position="72"/>
    </location>
</feature>
<gene>
    <name evidence="2" type="ORF">AA314_05789</name>
    <name evidence="3" type="ORF">ATI61_101740</name>
</gene>
<dbReference type="Proteomes" id="UP000035579">
    <property type="component" value="Chromosome"/>
</dbReference>
<evidence type="ECO:0000256" key="1">
    <source>
        <dbReference type="SAM" id="Phobius"/>
    </source>
</evidence>
<feature type="transmembrane region" description="Helical" evidence="1">
    <location>
        <begin position="93"/>
        <end position="112"/>
    </location>
</feature>
<keyword evidence="1" id="KW-0472">Membrane</keyword>
<feature type="transmembrane region" description="Helical" evidence="1">
    <location>
        <begin position="314"/>
        <end position="335"/>
    </location>
</feature>
<name>A0AAC8QBG0_9BACT</name>
<feature type="transmembrane region" description="Helical" evidence="1">
    <location>
        <begin position="12"/>
        <end position="30"/>
    </location>
</feature>
<dbReference type="Proteomes" id="UP000256345">
    <property type="component" value="Unassembled WGS sequence"/>
</dbReference>
<feature type="transmembrane region" description="Helical" evidence="1">
    <location>
        <begin position="255"/>
        <end position="275"/>
    </location>
</feature>
<feature type="transmembrane region" description="Helical" evidence="1">
    <location>
        <begin position="145"/>
        <end position="164"/>
    </location>
</feature>
<reference evidence="3 5" key="2">
    <citation type="submission" date="2018-08" db="EMBL/GenBank/DDBJ databases">
        <title>Genomic Encyclopedia of Archaeal and Bacterial Type Strains, Phase II (KMG-II): from individual species to whole genera.</title>
        <authorList>
            <person name="Goeker M."/>
        </authorList>
    </citation>
    <scope>NUCLEOTIDE SEQUENCE [LARGE SCALE GENOMIC DNA]</scope>
    <source>
        <strain evidence="3 5">DSM 2261</strain>
    </source>
</reference>
<proteinExistence type="predicted"/>
<accession>A0AAC8QBG0</accession>
<evidence type="ECO:0000313" key="3">
    <source>
        <dbReference type="EMBL" id="REG37753.1"/>
    </source>
</evidence>
<protein>
    <submittedName>
        <fullName evidence="2">Uncharacterized protein</fullName>
    </submittedName>
</protein>
<sequence>MDMTTHRRDLAIWGYAFGYFACYAPYSALTKALSRGALDGMTRGISGFELLPWSTLASGVGMFLFLTSRGWWQYASTRTVLGVRMPFPGPWTFLSGLCSAAIIATTTLAYTFSGTSIVFMMLLMRGGVLILAPLVDVLSQRRVAWPSWVALGLSFAAVAVATAPGVDARVTAAALVDLGVYLIGYFIRLRFMSHLAKTGEPSAGIRYFVEEQMVATPVLVAVLAVAALIGEGPVLSDIRHGFTELFARGRVLEELLVGVLSQGTGIFGGLILLDHRENSFCVPVNRASSIVAGVVATGLLSALLGMPGAGRRELVGAALVMGAMLVLGLPTVLAARRAAKRAAGLPEAGAGTPGR</sequence>
<feature type="transmembrane region" description="Helical" evidence="1">
    <location>
        <begin position="170"/>
        <end position="187"/>
    </location>
</feature>
<dbReference type="EMBL" id="QUMU01000001">
    <property type="protein sequence ID" value="REG37753.1"/>
    <property type="molecule type" value="Genomic_DNA"/>
</dbReference>
<dbReference type="EMBL" id="CP011509">
    <property type="protein sequence ID" value="AKJ04163.1"/>
    <property type="molecule type" value="Genomic_DNA"/>
</dbReference>
<dbReference type="AlphaFoldDB" id="A0AAC8QBG0"/>
<feature type="transmembrane region" description="Helical" evidence="1">
    <location>
        <begin position="287"/>
        <end position="308"/>
    </location>
</feature>
<keyword evidence="1" id="KW-0812">Transmembrane</keyword>